<dbReference type="AlphaFoldDB" id="A0AAD9Z4Y9"/>
<name>A0AAD9Z4Y9_9LECA</name>
<proteinExistence type="inferred from homology"/>
<evidence type="ECO:0000256" key="1">
    <source>
        <dbReference type="ARBA" id="ARBA00006484"/>
    </source>
</evidence>
<dbReference type="Pfam" id="PF00106">
    <property type="entry name" value="adh_short"/>
    <property type="match status" value="1"/>
</dbReference>
<evidence type="ECO:0008006" key="4">
    <source>
        <dbReference type="Google" id="ProtNLM"/>
    </source>
</evidence>
<dbReference type="PANTHER" id="PTHR43544:SF32">
    <property type="entry name" value="CHAIN DEHYDROGENASE, PUTATIVE (AFU_ORTHOLOGUE AFUA_5G01530)-RELATED"/>
    <property type="match status" value="1"/>
</dbReference>
<dbReference type="PRINTS" id="PR00081">
    <property type="entry name" value="GDHRDH"/>
</dbReference>
<evidence type="ECO:0000313" key="2">
    <source>
        <dbReference type="EMBL" id="KAK3170871.1"/>
    </source>
</evidence>
<protein>
    <recommendedName>
        <fullName evidence="4">Short chain dehydrogenase/reductase</fullName>
    </recommendedName>
</protein>
<comment type="similarity">
    <text evidence="1">Belongs to the short-chain dehydrogenases/reductases (SDR) family.</text>
</comment>
<dbReference type="InterPro" id="IPR002347">
    <property type="entry name" value="SDR_fam"/>
</dbReference>
<dbReference type="GO" id="GO:0019748">
    <property type="term" value="P:secondary metabolic process"/>
    <property type="evidence" value="ECO:0007669"/>
    <property type="project" value="TreeGrafter"/>
</dbReference>
<dbReference type="SUPFAM" id="SSF51735">
    <property type="entry name" value="NAD(P)-binding Rossmann-fold domains"/>
    <property type="match status" value="1"/>
</dbReference>
<organism evidence="2 3">
    <name type="scientific">Lepraria neglecta</name>
    <dbReference type="NCBI Taxonomy" id="209136"/>
    <lineage>
        <taxon>Eukaryota</taxon>
        <taxon>Fungi</taxon>
        <taxon>Dikarya</taxon>
        <taxon>Ascomycota</taxon>
        <taxon>Pezizomycotina</taxon>
        <taxon>Lecanoromycetes</taxon>
        <taxon>OSLEUM clade</taxon>
        <taxon>Lecanoromycetidae</taxon>
        <taxon>Lecanorales</taxon>
        <taxon>Lecanorineae</taxon>
        <taxon>Stereocaulaceae</taxon>
        <taxon>Lepraria</taxon>
    </lineage>
</organism>
<dbReference type="GO" id="GO:0005737">
    <property type="term" value="C:cytoplasm"/>
    <property type="evidence" value="ECO:0007669"/>
    <property type="project" value="TreeGrafter"/>
</dbReference>
<dbReference type="GO" id="GO:0016491">
    <property type="term" value="F:oxidoreductase activity"/>
    <property type="evidence" value="ECO:0007669"/>
    <property type="project" value="TreeGrafter"/>
</dbReference>
<reference evidence="2" key="1">
    <citation type="submission" date="2022-11" db="EMBL/GenBank/DDBJ databases">
        <title>Chromosomal genome sequence assembly and mating type (MAT) locus characterization of the leprose asexual lichenized fungus Lepraria neglecta (Nyl.) Erichsen.</title>
        <authorList>
            <person name="Allen J.L."/>
            <person name="Pfeffer B."/>
        </authorList>
    </citation>
    <scope>NUCLEOTIDE SEQUENCE</scope>
    <source>
        <strain evidence="2">Allen 5258</strain>
    </source>
</reference>
<evidence type="ECO:0000313" key="3">
    <source>
        <dbReference type="Proteomes" id="UP001276659"/>
    </source>
</evidence>
<accession>A0AAD9Z4Y9</accession>
<gene>
    <name evidence="2" type="ORF">OEA41_002955</name>
</gene>
<dbReference type="InterPro" id="IPR036291">
    <property type="entry name" value="NAD(P)-bd_dom_sf"/>
</dbReference>
<keyword evidence="3" id="KW-1185">Reference proteome</keyword>
<sequence>MSRIGANSGVGFATAKVIACASEVFHVIMASRSLEKAKSAMSEIEAAGTKGLLSTVQLDVTDERSIEQAVALVNQKFGRLDVLVNNAAAGSIDPDVKTRFQLCMDTNVIGPAVVSAAFRPLLLKSQKPYSIYVSSGLGSMAKASDPTSITYRSSTNGEAYRASKAALNMIALQESIGFSSTALKVFVVCPGFVRSNLRGQSEEARSGWGKAGDPQVSGETILSVIQGERDADAGQFVHRDGVYPW</sequence>
<dbReference type="Proteomes" id="UP001276659">
    <property type="component" value="Unassembled WGS sequence"/>
</dbReference>
<dbReference type="InterPro" id="IPR051468">
    <property type="entry name" value="Fungal_SecMetab_SDRs"/>
</dbReference>
<dbReference type="PANTHER" id="PTHR43544">
    <property type="entry name" value="SHORT-CHAIN DEHYDROGENASE/REDUCTASE"/>
    <property type="match status" value="1"/>
</dbReference>
<dbReference type="Gene3D" id="3.40.50.720">
    <property type="entry name" value="NAD(P)-binding Rossmann-like Domain"/>
    <property type="match status" value="1"/>
</dbReference>
<dbReference type="EMBL" id="JASNWA010000008">
    <property type="protein sequence ID" value="KAK3170871.1"/>
    <property type="molecule type" value="Genomic_DNA"/>
</dbReference>
<comment type="caution">
    <text evidence="2">The sequence shown here is derived from an EMBL/GenBank/DDBJ whole genome shotgun (WGS) entry which is preliminary data.</text>
</comment>